<dbReference type="PANTHER" id="PTHR30137:SF6">
    <property type="entry name" value="LUCIFERASE-LIKE MONOOXYGENASE"/>
    <property type="match status" value="1"/>
</dbReference>
<feature type="domain" description="Luciferase-like" evidence="2">
    <location>
        <begin position="20"/>
        <end position="301"/>
    </location>
</feature>
<comment type="caution">
    <text evidence="3">The sequence shown here is derived from an EMBL/GenBank/DDBJ whole genome shotgun (WGS) entry which is preliminary data.</text>
</comment>
<dbReference type="NCBIfam" id="TIGR03558">
    <property type="entry name" value="oxido_grp_1"/>
    <property type="match status" value="1"/>
</dbReference>
<protein>
    <submittedName>
        <fullName evidence="3">Alkane 1-monooxygenase</fullName>
    </submittedName>
</protein>
<evidence type="ECO:0000256" key="1">
    <source>
        <dbReference type="ARBA" id="ARBA00007789"/>
    </source>
</evidence>
<organism evidence="3 4">
    <name type="scientific">Corynebacterium xerosis</name>
    <dbReference type="NCBI Taxonomy" id="1725"/>
    <lineage>
        <taxon>Bacteria</taxon>
        <taxon>Bacillati</taxon>
        <taxon>Actinomycetota</taxon>
        <taxon>Actinomycetes</taxon>
        <taxon>Mycobacteriales</taxon>
        <taxon>Corynebacteriaceae</taxon>
        <taxon>Corynebacterium</taxon>
    </lineage>
</organism>
<name>A0A2N6T092_9CORY</name>
<dbReference type="SUPFAM" id="SSF51679">
    <property type="entry name" value="Bacterial luciferase-like"/>
    <property type="match status" value="1"/>
</dbReference>
<accession>A0A2N6T092</accession>
<comment type="similarity">
    <text evidence="1">To bacterial alkanal monooxygenase alpha and beta chains.</text>
</comment>
<sequence>MSRVPLSIVDFSSFFDGERPADAFRRSVDMARKAEELGYSRIWYSEHHNAATVASAVPALVTGHVAAHTSTIRLGAGGVMLPNHSPYVVAEQFGTLEEMHPGRIDLGLGRAPGTDRTTLARALRRPLNAAENFPSDIVELMHYLKGESLLPEIQAIPGRGTNVPLYVLGSSLYGAQLAAKLGLPYSFASHLFPPMLEQAVAVYRDTFEPSAVMSEPYVIAALNVTAAETEEEAARIHADMVRQHVVAMHFNGKVASEGEIEQLLASHVGKHYASMLDYYAHGTGPQVAEQLQAFAERAGADELMLLVKGPTTETNNRTLELVAESWGLAPAAAAGDPTTWRR</sequence>
<dbReference type="InterPro" id="IPR036661">
    <property type="entry name" value="Luciferase-like_sf"/>
</dbReference>
<reference evidence="3 4" key="1">
    <citation type="submission" date="2017-09" db="EMBL/GenBank/DDBJ databases">
        <title>Bacterial strain isolated from the female urinary microbiota.</title>
        <authorList>
            <person name="Thomas-White K."/>
            <person name="Kumar N."/>
            <person name="Forster S."/>
            <person name="Putonti C."/>
            <person name="Lawley T."/>
            <person name="Wolfe A.J."/>
        </authorList>
    </citation>
    <scope>NUCLEOTIDE SEQUENCE [LARGE SCALE GENOMIC DNA]</scope>
    <source>
        <strain evidence="3 4">UMB0908</strain>
    </source>
</reference>
<dbReference type="Proteomes" id="UP000235363">
    <property type="component" value="Unassembled WGS sequence"/>
</dbReference>
<dbReference type="Pfam" id="PF00296">
    <property type="entry name" value="Bac_luciferase"/>
    <property type="match status" value="1"/>
</dbReference>
<dbReference type="GO" id="GO:0004497">
    <property type="term" value="F:monooxygenase activity"/>
    <property type="evidence" value="ECO:0007669"/>
    <property type="project" value="UniProtKB-KW"/>
</dbReference>
<dbReference type="Gene3D" id="3.20.20.30">
    <property type="entry name" value="Luciferase-like domain"/>
    <property type="match status" value="1"/>
</dbReference>
<evidence type="ECO:0000259" key="2">
    <source>
        <dbReference type="Pfam" id="PF00296"/>
    </source>
</evidence>
<gene>
    <name evidence="3" type="ORF">CJ204_04375</name>
</gene>
<dbReference type="GO" id="GO:0005829">
    <property type="term" value="C:cytosol"/>
    <property type="evidence" value="ECO:0007669"/>
    <property type="project" value="TreeGrafter"/>
</dbReference>
<dbReference type="InterPro" id="IPR050766">
    <property type="entry name" value="Bact_Lucif_Oxidored"/>
</dbReference>
<evidence type="ECO:0000313" key="4">
    <source>
        <dbReference type="Proteomes" id="UP000235363"/>
    </source>
</evidence>
<keyword evidence="3" id="KW-0503">Monooxygenase</keyword>
<dbReference type="InterPro" id="IPR019949">
    <property type="entry name" value="CmoO-like"/>
</dbReference>
<dbReference type="PANTHER" id="PTHR30137">
    <property type="entry name" value="LUCIFERASE-LIKE MONOOXYGENASE"/>
    <property type="match status" value="1"/>
</dbReference>
<dbReference type="InterPro" id="IPR011251">
    <property type="entry name" value="Luciferase-like_dom"/>
</dbReference>
<evidence type="ECO:0000313" key="3">
    <source>
        <dbReference type="EMBL" id="PMC62733.1"/>
    </source>
</evidence>
<dbReference type="GO" id="GO:0016705">
    <property type="term" value="F:oxidoreductase activity, acting on paired donors, with incorporation or reduction of molecular oxygen"/>
    <property type="evidence" value="ECO:0007669"/>
    <property type="project" value="InterPro"/>
</dbReference>
<keyword evidence="3" id="KW-0560">Oxidoreductase</keyword>
<dbReference type="EMBL" id="PNHF01000007">
    <property type="protein sequence ID" value="PMC62733.1"/>
    <property type="molecule type" value="Genomic_DNA"/>
</dbReference>
<dbReference type="AlphaFoldDB" id="A0A2N6T092"/>
<proteinExistence type="predicted"/>
<dbReference type="RefSeq" id="WP_102212397.1">
    <property type="nucleotide sequence ID" value="NZ_PNHF01000007.1"/>
</dbReference>